<accession>A0ABR3NJR5</accession>
<reference evidence="3 4" key="1">
    <citation type="submission" date="2023-09" db="EMBL/GenBank/DDBJ databases">
        <authorList>
            <person name="Wang M."/>
        </authorList>
    </citation>
    <scope>NUCLEOTIDE SEQUENCE [LARGE SCALE GENOMIC DNA]</scope>
    <source>
        <strain evidence="3">GT-2023</strain>
        <tissue evidence="3">Liver</tissue>
    </source>
</reference>
<sequence length="109" mass="12210">MACVKEILKNSLMNLLKAERKEFLWHLENDHECISISELEEADIIDTVNKMVSCFGPDEAVKIAVDILRKMNHSNLAKQLENKHKQAQAEGNMKTSVSVGADSKESLGK</sequence>
<dbReference type="Gene3D" id="1.10.533.10">
    <property type="entry name" value="Death Domain, Fas"/>
    <property type="match status" value="1"/>
</dbReference>
<feature type="domain" description="Pyrin" evidence="2">
    <location>
        <begin position="1"/>
        <end position="86"/>
    </location>
</feature>
<dbReference type="SMART" id="SM01289">
    <property type="entry name" value="PYRIN"/>
    <property type="match status" value="1"/>
</dbReference>
<dbReference type="Proteomes" id="UP001558613">
    <property type="component" value="Unassembled WGS sequence"/>
</dbReference>
<protein>
    <recommendedName>
        <fullName evidence="2">Pyrin domain-containing protein</fullName>
    </recommendedName>
</protein>
<gene>
    <name evidence="3" type="ORF">QQF64_023916</name>
</gene>
<feature type="region of interest" description="Disordered" evidence="1">
    <location>
        <begin position="80"/>
        <end position="109"/>
    </location>
</feature>
<evidence type="ECO:0000259" key="2">
    <source>
        <dbReference type="PROSITE" id="PS50824"/>
    </source>
</evidence>
<proteinExistence type="predicted"/>
<dbReference type="InterPro" id="IPR004020">
    <property type="entry name" value="DAPIN"/>
</dbReference>
<evidence type="ECO:0000313" key="3">
    <source>
        <dbReference type="EMBL" id="KAL1277243.1"/>
    </source>
</evidence>
<dbReference type="InterPro" id="IPR011029">
    <property type="entry name" value="DEATH-like_dom_sf"/>
</dbReference>
<dbReference type="SUPFAM" id="SSF47986">
    <property type="entry name" value="DEATH domain"/>
    <property type="match status" value="1"/>
</dbReference>
<evidence type="ECO:0000256" key="1">
    <source>
        <dbReference type="SAM" id="MobiDB-lite"/>
    </source>
</evidence>
<dbReference type="CDD" id="cd08321">
    <property type="entry name" value="Pyrin_ASC-like"/>
    <property type="match status" value="1"/>
</dbReference>
<dbReference type="EMBL" id="JAYMGO010000003">
    <property type="protein sequence ID" value="KAL1277243.1"/>
    <property type="molecule type" value="Genomic_DNA"/>
</dbReference>
<dbReference type="Pfam" id="PF02758">
    <property type="entry name" value="PYRIN"/>
    <property type="match status" value="1"/>
</dbReference>
<organism evidence="3 4">
    <name type="scientific">Cirrhinus molitorella</name>
    <name type="common">mud carp</name>
    <dbReference type="NCBI Taxonomy" id="172907"/>
    <lineage>
        <taxon>Eukaryota</taxon>
        <taxon>Metazoa</taxon>
        <taxon>Chordata</taxon>
        <taxon>Craniata</taxon>
        <taxon>Vertebrata</taxon>
        <taxon>Euteleostomi</taxon>
        <taxon>Actinopterygii</taxon>
        <taxon>Neopterygii</taxon>
        <taxon>Teleostei</taxon>
        <taxon>Ostariophysi</taxon>
        <taxon>Cypriniformes</taxon>
        <taxon>Cyprinidae</taxon>
        <taxon>Labeoninae</taxon>
        <taxon>Labeonini</taxon>
        <taxon>Cirrhinus</taxon>
    </lineage>
</organism>
<comment type="caution">
    <text evidence="3">The sequence shown here is derived from an EMBL/GenBank/DDBJ whole genome shotgun (WGS) entry which is preliminary data.</text>
</comment>
<evidence type="ECO:0000313" key="4">
    <source>
        <dbReference type="Proteomes" id="UP001558613"/>
    </source>
</evidence>
<dbReference type="PROSITE" id="PS50824">
    <property type="entry name" value="DAPIN"/>
    <property type="match status" value="1"/>
</dbReference>
<keyword evidence="4" id="KW-1185">Reference proteome</keyword>
<name>A0ABR3NJR5_9TELE</name>